<name>A0A6J6ZTJ9_9ZZZZ</name>
<gene>
    <name evidence="1" type="ORF">UFOPK3139_00875</name>
</gene>
<reference evidence="1" key="1">
    <citation type="submission" date="2020-05" db="EMBL/GenBank/DDBJ databases">
        <authorList>
            <person name="Chiriac C."/>
            <person name="Salcher M."/>
            <person name="Ghai R."/>
            <person name="Kavagutti S V."/>
        </authorList>
    </citation>
    <scope>NUCLEOTIDE SEQUENCE</scope>
</reference>
<sequence length="83" mass="8664">MITGMVSGLQPAMTAFAAILRTVPMPKPGANRPTTSLPSRPDALIIASTFACVGGIRGRPSLHPLCTKRRCMSSNASSRSVPV</sequence>
<organism evidence="1">
    <name type="scientific">freshwater metagenome</name>
    <dbReference type="NCBI Taxonomy" id="449393"/>
    <lineage>
        <taxon>unclassified sequences</taxon>
        <taxon>metagenomes</taxon>
        <taxon>ecological metagenomes</taxon>
    </lineage>
</organism>
<protein>
    <submittedName>
        <fullName evidence="1">Unannotated protein</fullName>
    </submittedName>
</protein>
<dbReference type="EMBL" id="CAFABA010000025">
    <property type="protein sequence ID" value="CAB4823779.1"/>
    <property type="molecule type" value="Genomic_DNA"/>
</dbReference>
<evidence type="ECO:0000313" key="1">
    <source>
        <dbReference type="EMBL" id="CAB4823779.1"/>
    </source>
</evidence>
<proteinExistence type="predicted"/>
<dbReference type="AlphaFoldDB" id="A0A6J6ZTJ9"/>
<accession>A0A6J6ZTJ9</accession>